<dbReference type="InterPro" id="IPR011123">
    <property type="entry name" value="Y_Y_Y"/>
</dbReference>
<dbReference type="InterPro" id="IPR015943">
    <property type="entry name" value="WD40/YVTN_repeat-like_dom_sf"/>
</dbReference>
<accession>A0A918XMN5</accession>
<evidence type="ECO:0000259" key="4">
    <source>
        <dbReference type="Pfam" id="PF07495"/>
    </source>
</evidence>
<proteinExistence type="predicted"/>
<comment type="caution">
    <text evidence="5">The sequence shown here is derived from an EMBL/GenBank/DDBJ whole genome shotgun (WGS) entry which is preliminary data.</text>
</comment>
<organism evidence="5 6">
    <name type="scientific">Parahalioglobus pacificus</name>
    <dbReference type="NCBI Taxonomy" id="930806"/>
    <lineage>
        <taxon>Bacteria</taxon>
        <taxon>Pseudomonadati</taxon>
        <taxon>Pseudomonadota</taxon>
        <taxon>Gammaproteobacteria</taxon>
        <taxon>Cellvibrionales</taxon>
        <taxon>Halieaceae</taxon>
        <taxon>Parahalioglobus</taxon>
    </lineage>
</organism>
<sequence>MFSFVSALLLLVCTLSVNARWSIHQLHPEKLTETSITSVVSDTDGKVWVGSLTGLQVLIAGKFYSTEIVDGLDPLFGRQIIRDIVQEDSGREIWILTETGYLARVDSDQLRVIDTPWFRNYADAKVLGILQGHDKIWLWGLGFLAAYDYELGGHVSFAWKSGDKLLDKPLLTLRELNDSVLYGLTQSSLLRIDLENFTVQEKVKALEFGEGTEFRDFHIGSKGGITVLTKNGRILEGINTLNSQRYSVSQTFSQKSADQLVVEPNHYIIGTDGGIAVVPRGKTQPLTELGKDNSELSNNHVLTISPLKGGYLIGTYRGLNYLSKGLFDGFNDQSHRLSNEVLNFTEDENKNIWIATYSGVFRFSKSSSALSTFSRLRGLPDERAMTIESIENDIWIGLREHGVVAAKSASIDKDQSEFKSYLPNKPIPAIRTIQDSQHVLLATLNEGLYILDKESRESFKADESPSRVTLISKRVKDYLYYGNEDALFVYWTKDGTSQRVSFNSGGHPIGTMVSLEWIQSGHYMIISTLDNGIWMAERLEEQPRSLALKRPPNNELAEAIACGVLEKENHYWFSTSDGIIVTNDRFETTHRFSLRDGLQSKSCNVGAVFKDSRDRLYFGGSNGFNVFEGSLPGAPVDPPKMMFERIHSAVFTADFVKSGNIPPHLELHYGDRSILLDFAVMEHFQADATRYRYRLQGYNDEWVESGSTSEVNYSALPPGNYIFHVQGSDSSGRWNREGLVLSFTVLKPWWLTTYAFAAYIVLAIAAAIMARRWYLRMAVQTMSRRMNAYISQQNDLLLEEVQDEIEIQEQILSKYNAHTTDLLTLVQQLVPPPNGGKSTPDRELSLSLLAFERNVEGFENDIHFDVESYTNELIDIHIDADQSLASRVICTVEISTLTQPAPYALRCALLIHYLIALAKRATPELSPAVALLNLSLSEPVITDTNRVGWVLRGSFTAEQGGSIAQWLTDQPWLEENLSDIAESLDVDHDAKCSDTLFALGCEFLRPEPLLR</sequence>
<name>A0A918XMN5_9GAMM</name>
<keyword evidence="3" id="KW-0732">Signal</keyword>
<dbReference type="Gene3D" id="2.130.10.10">
    <property type="entry name" value="YVTN repeat-like/Quinoprotein amine dehydrogenase"/>
    <property type="match status" value="3"/>
</dbReference>
<dbReference type="EMBL" id="BMYM01000003">
    <property type="protein sequence ID" value="GHD38052.1"/>
    <property type="molecule type" value="Genomic_DNA"/>
</dbReference>
<feature type="domain" description="Two component regulator three Y" evidence="4">
    <location>
        <begin position="687"/>
        <end position="746"/>
    </location>
</feature>
<dbReference type="PANTHER" id="PTHR43547:SF2">
    <property type="entry name" value="HYBRID SIGNAL TRANSDUCTION HISTIDINE KINASE C"/>
    <property type="match status" value="1"/>
</dbReference>
<feature type="transmembrane region" description="Helical" evidence="2">
    <location>
        <begin position="749"/>
        <end position="770"/>
    </location>
</feature>
<keyword evidence="1" id="KW-0597">Phosphoprotein</keyword>
<evidence type="ECO:0000256" key="1">
    <source>
        <dbReference type="ARBA" id="ARBA00022553"/>
    </source>
</evidence>
<keyword evidence="2" id="KW-0812">Transmembrane</keyword>
<evidence type="ECO:0000256" key="2">
    <source>
        <dbReference type="SAM" id="Phobius"/>
    </source>
</evidence>
<evidence type="ECO:0000313" key="5">
    <source>
        <dbReference type="EMBL" id="GHD38052.1"/>
    </source>
</evidence>
<dbReference type="Gene3D" id="2.60.40.10">
    <property type="entry name" value="Immunoglobulins"/>
    <property type="match status" value="1"/>
</dbReference>
<keyword evidence="6" id="KW-1185">Reference proteome</keyword>
<keyword evidence="2" id="KW-0472">Membrane</keyword>
<dbReference type="GO" id="GO:0000155">
    <property type="term" value="F:phosphorelay sensor kinase activity"/>
    <property type="evidence" value="ECO:0007669"/>
    <property type="project" value="TreeGrafter"/>
</dbReference>
<feature type="chain" id="PRO_5037848427" description="Two component regulator three Y domain-containing protein" evidence="3">
    <location>
        <begin position="20"/>
        <end position="1011"/>
    </location>
</feature>
<feature type="signal peptide" evidence="3">
    <location>
        <begin position="1"/>
        <end position="19"/>
    </location>
</feature>
<dbReference type="PANTHER" id="PTHR43547">
    <property type="entry name" value="TWO-COMPONENT HISTIDINE KINASE"/>
    <property type="match status" value="1"/>
</dbReference>
<reference evidence="5" key="1">
    <citation type="journal article" date="2014" name="Int. J. Syst. Evol. Microbiol.">
        <title>Complete genome sequence of Corynebacterium casei LMG S-19264T (=DSM 44701T), isolated from a smear-ripened cheese.</title>
        <authorList>
            <consortium name="US DOE Joint Genome Institute (JGI-PGF)"/>
            <person name="Walter F."/>
            <person name="Albersmeier A."/>
            <person name="Kalinowski J."/>
            <person name="Ruckert C."/>
        </authorList>
    </citation>
    <scope>NUCLEOTIDE SEQUENCE</scope>
    <source>
        <strain evidence="5">KCTC 23430</strain>
    </source>
</reference>
<dbReference type="AlphaFoldDB" id="A0A918XMN5"/>
<dbReference type="SUPFAM" id="SSF82171">
    <property type="entry name" value="DPP6 N-terminal domain-like"/>
    <property type="match status" value="1"/>
</dbReference>
<evidence type="ECO:0000313" key="6">
    <source>
        <dbReference type="Proteomes" id="UP000644693"/>
    </source>
</evidence>
<dbReference type="InterPro" id="IPR013783">
    <property type="entry name" value="Ig-like_fold"/>
</dbReference>
<dbReference type="Pfam" id="PF07495">
    <property type="entry name" value="Y_Y_Y"/>
    <property type="match status" value="1"/>
</dbReference>
<keyword evidence="2" id="KW-1133">Transmembrane helix</keyword>
<dbReference type="Proteomes" id="UP000644693">
    <property type="component" value="Unassembled WGS sequence"/>
</dbReference>
<reference evidence="5" key="2">
    <citation type="submission" date="2020-09" db="EMBL/GenBank/DDBJ databases">
        <authorList>
            <person name="Sun Q."/>
            <person name="Kim S."/>
        </authorList>
    </citation>
    <scope>NUCLEOTIDE SEQUENCE</scope>
    <source>
        <strain evidence="5">KCTC 23430</strain>
    </source>
</reference>
<protein>
    <recommendedName>
        <fullName evidence="4">Two component regulator three Y domain-containing protein</fullName>
    </recommendedName>
</protein>
<evidence type="ECO:0000256" key="3">
    <source>
        <dbReference type="SAM" id="SignalP"/>
    </source>
</evidence>
<gene>
    <name evidence="5" type="ORF">GCM10007053_28030</name>
</gene>